<dbReference type="Gramene" id="OMP02106">
    <property type="protein sequence ID" value="OMP02106"/>
    <property type="gene ID" value="CCACVL1_02920"/>
</dbReference>
<keyword evidence="3" id="KW-1185">Reference proteome</keyword>
<evidence type="ECO:0000313" key="2">
    <source>
        <dbReference type="EMBL" id="OMP02106.1"/>
    </source>
</evidence>
<dbReference type="EMBL" id="AWWV01006303">
    <property type="protein sequence ID" value="OMP02106.1"/>
    <property type="molecule type" value="Genomic_DNA"/>
</dbReference>
<name>A0A1R3K4X4_COCAP</name>
<gene>
    <name evidence="2" type="ORF">CCACVL1_02920</name>
</gene>
<sequence length="22" mass="2251">TFDSDNGYVAPSYDEDGTAGIG</sequence>
<evidence type="ECO:0000313" key="3">
    <source>
        <dbReference type="Proteomes" id="UP000188268"/>
    </source>
</evidence>
<reference evidence="2 3" key="1">
    <citation type="submission" date="2013-09" db="EMBL/GenBank/DDBJ databases">
        <title>Corchorus capsularis genome sequencing.</title>
        <authorList>
            <person name="Alam M."/>
            <person name="Haque M.S."/>
            <person name="Islam M.S."/>
            <person name="Emdad E.M."/>
            <person name="Islam M.M."/>
            <person name="Ahmed B."/>
            <person name="Halim A."/>
            <person name="Hossen Q.M.M."/>
            <person name="Hossain M.Z."/>
            <person name="Ahmed R."/>
            <person name="Khan M.M."/>
            <person name="Islam R."/>
            <person name="Rashid M.M."/>
            <person name="Khan S.A."/>
            <person name="Rahman M.S."/>
            <person name="Alam M."/>
        </authorList>
    </citation>
    <scope>NUCLEOTIDE SEQUENCE [LARGE SCALE GENOMIC DNA]</scope>
    <source>
        <strain evidence="3">cv. CVL-1</strain>
        <tissue evidence="2">Whole seedling</tissue>
    </source>
</reference>
<accession>A0A1R3K4X4</accession>
<organism evidence="2 3">
    <name type="scientific">Corchorus capsularis</name>
    <name type="common">Jute</name>
    <dbReference type="NCBI Taxonomy" id="210143"/>
    <lineage>
        <taxon>Eukaryota</taxon>
        <taxon>Viridiplantae</taxon>
        <taxon>Streptophyta</taxon>
        <taxon>Embryophyta</taxon>
        <taxon>Tracheophyta</taxon>
        <taxon>Spermatophyta</taxon>
        <taxon>Magnoliopsida</taxon>
        <taxon>eudicotyledons</taxon>
        <taxon>Gunneridae</taxon>
        <taxon>Pentapetalae</taxon>
        <taxon>rosids</taxon>
        <taxon>malvids</taxon>
        <taxon>Malvales</taxon>
        <taxon>Malvaceae</taxon>
        <taxon>Grewioideae</taxon>
        <taxon>Apeibeae</taxon>
        <taxon>Corchorus</taxon>
    </lineage>
</organism>
<proteinExistence type="predicted"/>
<feature type="non-terminal residue" evidence="2">
    <location>
        <position position="1"/>
    </location>
</feature>
<dbReference type="Proteomes" id="UP000188268">
    <property type="component" value="Unassembled WGS sequence"/>
</dbReference>
<comment type="caution">
    <text evidence="2">The sequence shown here is derived from an EMBL/GenBank/DDBJ whole genome shotgun (WGS) entry which is preliminary data.</text>
</comment>
<dbReference type="AlphaFoldDB" id="A0A1R3K4X4"/>
<protein>
    <submittedName>
        <fullName evidence="2">Uncharacterized protein</fullName>
    </submittedName>
</protein>
<feature type="compositionally biased region" description="Acidic residues" evidence="1">
    <location>
        <begin position="13"/>
        <end position="22"/>
    </location>
</feature>
<feature type="region of interest" description="Disordered" evidence="1">
    <location>
        <begin position="1"/>
        <end position="22"/>
    </location>
</feature>
<evidence type="ECO:0000256" key="1">
    <source>
        <dbReference type="SAM" id="MobiDB-lite"/>
    </source>
</evidence>